<dbReference type="InterPro" id="IPR009080">
    <property type="entry name" value="tRNAsynth_Ia_anticodon-bd"/>
</dbReference>
<dbReference type="AlphaFoldDB" id="A0AAJ7IW97"/>
<gene>
    <name evidence="3" type="primary">LOC108623824</name>
</gene>
<sequence>MDNTSPICIQTLAKNITCYLSDNYCKNTSVVKINNENLAINGELYFLLSLKAWESSLKNTDKCAEKCATILQHFFHKHVGDINDKTDKYVSVKVLQLLISYSSNWPIKIEKYLLKGERVCLFLQRAPLIEQSIKEAVSSKCDFGRTSPVNKVYSLKSIEDKESELTSKRLQLIQSVTERVLNLHGCKISDEHADYKFIFTSKSQGNVEDNYVKCICGVVKTVETNCKETQITWQDYVQNKIKELKALNEHKYFEGQECNLNTEEYFLKNLANAAVTFELLSVKPSHPVFIGCGNFATDKATTNTKGSCNNFTRESKEINISYYFSFLGASFILYNAARISAIIEKYNDKVSRGEYPNLPHINNIDFSLLNQEDEWEIVYNFIIRYQLMIKDCLRYEPFQTCPQAICIFLIRLCSKFSIYYRKTRILIEAYDHLIPTMTARLYMLHALQVVLRNALAILDIHPVSRM</sequence>
<dbReference type="SUPFAM" id="SSF47323">
    <property type="entry name" value="Anticodon-binding domain of a subclass of class I aminoacyl-tRNA synthetases"/>
    <property type="match status" value="1"/>
</dbReference>
<name>A0AAJ7IW97_9HYME</name>
<dbReference type="PANTHER" id="PTHR16043">
    <property type="entry name" value="DALRD3 PROTEIN"/>
    <property type="match status" value="1"/>
</dbReference>
<dbReference type="SMART" id="SM00836">
    <property type="entry name" value="DALR_1"/>
    <property type="match status" value="1"/>
</dbReference>
<evidence type="ECO:0000313" key="3">
    <source>
        <dbReference type="RefSeq" id="XP_017878126.1"/>
    </source>
</evidence>
<dbReference type="Gene3D" id="1.10.730.10">
    <property type="entry name" value="Isoleucyl-tRNA Synthetase, Domain 1"/>
    <property type="match status" value="1"/>
</dbReference>
<dbReference type="GO" id="GO:0006420">
    <property type="term" value="P:arginyl-tRNA aminoacylation"/>
    <property type="evidence" value="ECO:0007669"/>
    <property type="project" value="InterPro"/>
</dbReference>
<accession>A0AAJ7IW97</accession>
<dbReference type="GO" id="GO:0106217">
    <property type="term" value="P:tRNA C3-cytosine methylation"/>
    <property type="evidence" value="ECO:0007669"/>
    <property type="project" value="TreeGrafter"/>
</dbReference>
<dbReference type="RefSeq" id="XP_017878126.1">
    <property type="nucleotide sequence ID" value="XM_018022637.2"/>
</dbReference>
<dbReference type="GeneID" id="108623824"/>
<dbReference type="Pfam" id="PF05746">
    <property type="entry name" value="DALR_1"/>
    <property type="match status" value="1"/>
</dbReference>
<dbReference type="InterPro" id="IPR037380">
    <property type="entry name" value="DALRD3"/>
</dbReference>
<dbReference type="Proteomes" id="UP000694925">
    <property type="component" value="Unplaced"/>
</dbReference>
<dbReference type="KEGG" id="ccal:108623824"/>
<feature type="domain" description="DALR anticodon binding" evidence="1">
    <location>
        <begin position="332"/>
        <end position="466"/>
    </location>
</feature>
<dbReference type="GO" id="GO:0005524">
    <property type="term" value="F:ATP binding"/>
    <property type="evidence" value="ECO:0007669"/>
    <property type="project" value="InterPro"/>
</dbReference>
<organism evidence="2 3">
    <name type="scientific">Ceratina calcarata</name>
    <dbReference type="NCBI Taxonomy" id="156304"/>
    <lineage>
        <taxon>Eukaryota</taxon>
        <taxon>Metazoa</taxon>
        <taxon>Ecdysozoa</taxon>
        <taxon>Arthropoda</taxon>
        <taxon>Hexapoda</taxon>
        <taxon>Insecta</taxon>
        <taxon>Pterygota</taxon>
        <taxon>Neoptera</taxon>
        <taxon>Endopterygota</taxon>
        <taxon>Hymenoptera</taxon>
        <taxon>Apocrita</taxon>
        <taxon>Aculeata</taxon>
        <taxon>Apoidea</taxon>
        <taxon>Anthophila</taxon>
        <taxon>Apidae</taxon>
        <taxon>Ceratina</taxon>
        <taxon>Zadontomerus</taxon>
    </lineage>
</organism>
<dbReference type="InterPro" id="IPR008909">
    <property type="entry name" value="DALR_anticod-bd"/>
</dbReference>
<reference evidence="3" key="1">
    <citation type="submission" date="2025-08" db="UniProtKB">
        <authorList>
            <consortium name="RefSeq"/>
        </authorList>
    </citation>
    <scope>IDENTIFICATION</scope>
    <source>
        <tissue evidence="3">Whole body</tissue>
    </source>
</reference>
<dbReference type="GO" id="GO:0004814">
    <property type="term" value="F:arginine-tRNA ligase activity"/>
    <property type="evidence" value="ECO:0007669"/>
    <property type="project" value="InterPro"/>
</dbReference>
<evidence type="ECO:0000313" key="2">
    <source>
        <dbReference type="Proteomes" id="UP000694925"/>
    </source>
</evidence>
<dbReference type="PANTHER" id="PTHR16043:SF1">
    <property type="entry name" value="DALR ANTICODON-BINDING DOMAIN-CONTAINING PROTEIN 3"/>
    <property type="match status" value="1"/>
</dbReference>
<proteinExistence type="predicted"/>
<keyword evidence="2" id="KW-1185">Reference proteome</keyword>
<evidence type="ECO:0000259" key="1">
    <source>
        <dbReference type="SMART" id="SM00836"/>
    </source>
</evidence>
<protein>
    <submittedName>
        <fullName evidence="3">Uncharacterized protein LOC108623824 isoform X1</fullName>
    </submittedName>
</protein>
<dbReference type="GO" id="GO:0000049">
    <property type="term" value="F:tRNA binding"/>
    <property type="evidence" value="ECO:0007669"/>
    <property type="project" value="TreeGrafter"/>
</dbReference>